<name>A0A7W3P6R6_9ACTN</name>
<dbReference type="Proteomes" id="UP000523079">
    <property type="component" value="Unassembled WGS sequence"/>
</dbReference>
<proteinExistence type="predicted"/>
<dbReference type="EMBL" id="JACGWT010000004">
    <property type="protein sequence ID" value="MBA8795210.1"/>
    <property type="molecule type" value="Genomic_DNA"/>
</dbReference>
<dbReference type="Pfam" id="PF06245">
    <property type="entry name" value="DUF1015"/>
    <property type="match status" value="1"/>
</dbReference>
<dbReference type="PANTHER" id="PTHR36454">
    <property type="entry name" value="LMO2823 PROTEIN"/>
    <property type="match status" value="1"/>
</dbReference>
<keyword evidence="2" id="KW-1185">Reference proteome</keyword>
<gene>
    <name evidence="1" type="ORF">FHX74_002838</name>
</gene>
<protein>
    <submittedName>
        <fullName evidence="1">Uncharacterized protein (DUF1015 family)</fullName>
    </submittedName>
</protein>
<accession>A0A7W3P6R6</accession>
<evidence type="ECO:0000313" key="1">
    <source>
        <dbReference type="EMBL" id="MBA8795210.1"/>
    </source>
</evidence>
<sequence length="413" mass="44581">MPRFEPFRAWRYADADRLAELIAPPYDVLSEEEIAALAARSPHNIVHVDDPRGEDRYRRAGDLFRRWCTDGVLVRDDRPSFTVYRLGFTDATGADREISGVLGGLEVLDPGVDGGAGRVLPHERTTPKASTDRLELTRATRANLSPVWGLSLATGLSAALADPGQPVGEVLDHEVDGGPVRHRVERIDDPDRVEAIAALLAADDVLIADGHHRYGVAREYRDERRAAARADSTEVAAAERTLAFVNELAPEQLSVEAIHRLYRGVGPDALRAALDRRFVRDPLPAGRAGDTDPSADAALLAAMAADGFLVLLGPDGAERLTPRPGAFDGVRALDGLWLEESLADLAGLEVDYQHGVAQARAVVADGRAVAAVLIRPVGVAEIERTAREGLLMPPKSTFFTPKLKTGLLVRPLD</sequence>
<dbReference type="InterPro" id="IPR008323">
    <property type="entry name" value="UCP033563"/>
</dbReference>
<dbReference type="AlphaFoldDB" id="A0A7W3P6R6"/>
<dbReference type="PANTHER" id="PTHR36454:SF1">
    <property type="entry name" value="DUF1015 DOMAIN-CONTAINING PROTEIN"/>
    <property type="match status" value="1"/>
</dbReference>
<evidence type="ECO:0000313" key="2">
    <source>
        <dbReference type="Proteomes" id="UP000523079"/>
    </source>
</evidence>
<reference evidence="1 2" key="1">
    <citation type="submission" date="2020-07" db="EMBL/GenBank/DDBJ databases">
        <title>Sequencing the genomes of 1000 actinobacteria strains.</title>
        <authorList>
            <person name="Klenk H.-P."/>
        </authorList>
    </citation>
    <scope>NUCLEOTIDE SEQUENCE [LARGE SCALE GENOMIC DNA]</scope>
    <source>
        <strain evidence="1 2">DSM 100723</strain>
    </source>
</reference>
<comment type="caution">
    <text evidence="1">The sequence shown here is derived from an EMBL/GenBank/DDBJ whole genome shotgun (WGS) entry which is preliminary data.</text>
</comment>
<organism evidence="1 2">
    <name type="scientific">Microlunatus kandeliicorticis</name>
    <dbReference type="NCBI Taxonomy" id="1759536"/>
    <lineage>
        <taxon>Bacteria</taxon>
        <taxon>Bacillati</taxon>
        <taxon>Actinomycetota</taxon>
        <taxon>Actinomycetes</taxon>
        <taxon>Propionibacteriales</taxon>
        <taxon>Propionibacteriaceae</taxon>
        <taxon>Microlunatus</taxon>
    </lineage>
</organism>
<dbReference type="RefSeq" id="WP_182560795.1">
    <property type="nucleotide sequence ID" value="NZ_JACGWT010000004.1"/>
</dbReference>